<sequence>MERYRAGQWSIEVERGRLLRSDETLTLNRQTGIKIPQTFYGNSFVSFKNTDLGFNYFISSEAALQLCEPELRNEKLYREGNLLHDHINIVPRPIKNPSLNLNTNGTRTDWTFSTPYKGSLRPVYPRKDLPENVIFQISNDNLPLHRLGQDNPILWSSELKFYEDSLEEIGVSTFYMRVRAMQDCFYALLRCYVRINHSLVRILDTRIFHEFESNKILREFQFREGSFDEINANGFEFSPDWYSNSRQSDIIFQYLPVKMLFKDSIIYNENNKN</sequence>
<comment type="similarity">
    <text evidence="1">Belongs to the TIP41 family.</text>
</comment>
<accession>A0AAU9K3I4</accession>
<dbReference type="Proteomes" id="UP001162131">
    <property type="component" value="Unassembled WGS sequence"/>
</dbReference>
<dbReference type="GO" id="GO:0005829">
    <property type="term" value="C:cytosol"/>
    <property type="evidence" value="ECO:0007669"/>
    <property type="project" value="TreeGrafter"/>
</dbReference>
<evidence type="ECO:0008006" key="4">
    <source>
        <dbReference type="Google" id="ProtNLM"/>
    </source>
</evidence>
<protein>
    <recommendedName>
        <fullName evidence="4">TIP41-like protein</fullName>
    </recommendedName>
</protein>
<comment type="caution">
    <text evidence="2">The sequence shown here is derived from an EMBL/GenBank/DDBJ whole genome shotgun (WGS) entry which is preliminary data.</text>
</comment>
<evidence type="ECO:0000313" key="2">
    <source>
        <dbReference type="EMBL" id="CAG9331453.1"/>
    </source>
</evidence>
<dbReference type="InterPro" id="IPR051330">
    <property type="entry name" value="Phosphatase_reg/MetRdx"/>
</dbReference>
<dbReference type="AlphaFoldDB" id="A0AAU9K3I4"/>
<organism evidence="2 3">
    <name type="scientific">Blepharisma stoltei</name>
    <dbReference type="NCBI Taxonomy" id="1481888"/>
    <lineage>
        <taxon>Eukaryota</taxon>
        <taxon>Sar</taxon>
        <taxon>Alveolata</taxon>
        <taxon>Ciliophora</taxon>
        <taxon>Postciliodesmatophora</taxon>
        <taxon>Heterotrichea</taxon>
        <taxon>Heterotrichida</taxon>
        <taxon>Blepharismidae</taxon>
        <taxon>Blepharisma</taxon>
    </lineage>
</organism>
<keyword evidence="3" id="KW-1185">Reference proteome</keyword>
<name>A0AAU9K3I4_9CILI</name>
<evidence type="ECO:0000313" key="3">
    <source>
        <dbReference type="Proteomes" id="UP001162131"/>
    </source>
</evidence>
<reference evidence="2" key="1">
    <citation type="submission" date="2021-09" db="EMBL/GenBank/DDBJ databases">
        <authorList>
            <consortium name="AG Swart"/>
            <person name="Singh M."/>
            <person name="Singh A."/>
            <person name="Seah K."/>
            <person name="Emmerich C."/>
        </authorList>
    </citation>
    <scope>NUCLEOTIDE SEQUENCE</scope>
    <source>
        <strain evidence="2">ATCC30299</strain>
    </source>
</reference>
<dbReference type="Pfam" id="PF04176">
    <property type="entry name" value="TIP41"/>
    <property type="match status" value="1"/>
</dbReference>
<dbReference type="EMBL" id="CAJZBQ010000053">
    <property type="protein sequence ID" value="CAG9331453.1"/>
    <property type="molecule type" value="Genomic_DNA"/>
</dbReference>
<dbReference type="PANTHER" id="PTHR21021">
    <property type="entry name" value="GAF/PUTATIVE CYTOSKELETAL PROTEIN"/>
    <property type="match status" value="1"/>
</dbReference>
<dbReference type="GO" id="GO:0031929">
    <property type="term" value="P:TOR signaling"/>
    <property type="evidence" value="ECO:0007669"/>
    <property type="project" value="TreeGrafter"/>
</dbReference>
<gene>
    <name evidence="2" type="ORF">BSTOLATCC_MIC53523</name>
</gene>
<dbReference type="InterPro" id="IPR007303">
    <property type="entry name" value="TIP41-like"/>
</dbReference>
<evidence type="ECO:0000256" key="1">
    <source>
        <dbReference type="ARBA" id="ARBA00006658"/>
    </source>
</evidence>
<proteinExistence type="inferred from homology"/>
<dbReference type="PANTHER" id="PTHR21021:SF16">
    <property type="entry name" value="TIP41-LIKE PROTEIN"/>
    <property type="match status" value="1"/>
</dbReference>